<reference evidence="6" key="2">
    <citation type="submission" date="2019-04" db="EMBL/GenBank/DDBJ databases">
        <title>Evolution of Biomass-Degrading Anaerobic Consortia Revealed by Metagenomics.</title>
        <authorList>
            <person name="Peng X."/>
        </authorList>
    </citation>
    <scope>NUCLEOTIDE SEQUENCE</scope>
    <source>
        <strain evidence="6">SIG254</strain>
    </source>
</reference>
<dbReference type="InterPro" id="IPR036390">
    <property type="entry name" value="WH_DNA-bd_sf"/>
</dbReference>
<evidence type="ECO:0000313" key="5">
    <source>
        <dbReference type="EMBL" id="KEZ86704.1"/>
    </source>
</evidence>
<evidence type="ECO:0000256" key="1">
    <source>
        <dbReference type="ARBA" id="ARBA00023015"/>
    </source>
</evidence>
<dbReference type="Proteomes" id="UP000028542">
    <property type="component" value="Unassembled WGS sequence"/>
</dbReference>
<name>A0A084JCM0_9CLOT</name>
<dbReference type="SMART" id="SM00345">
    <property type="entry name" value="HTH_GNTR"/>
    <property type="match status" value="1"/>
</dbReference>
<keyword evidence="1" id="KW-0805">Transcription regulation</keyword>
<evidence type="ECO:0000256" key="3">
    <source>
        <dbReference type="ARBA" id="ARBA00023163"/>
    </source>
</evidence>
<dbReference type="Pfam" id="PF00392">
    <property type="entry name" value="GntR"/>
    <property type="match status" value="1"/>
</dbReference>
<sequence>MNIIINNSSGEPIYSQIEKQIKDDILTNKLEPNEPLPSIRGLAKDLRISVITTKRAYDELEREGFIYTVPGKGSFVNVQDKELLKESIMRNMEDYLIKAIEEGSKAGISVEEIIESLRVLAEEYNL</sequence>
<dbReference type="AlphaFoldDB" id="A0A084JCM0"/>
<protein>
    <submittedName>
        <fullName evidence="5">GntR family transcriptional regulator</fullName>
    </submittedName>
</protein>
<dbReference type="PANTHER" id="PTHR38445:SF7">
    <property type="entry name" value="GNTR-FAMILY TRANSCRIPTIONAL REGULATOR"/>
    <property type="match status" value="1"/>
</dbReference>
<dbReference type="InterPro" id="IPR036388">
    <property type="entry name" value="WH-like_DNA-bd_sf"/>
</dbReference>
<evidence type="ECO:0000259" key="4">
    <source>
        <dbReference type="PROSITE" id="PS50949"/>
    </source>
</evidence>
<keyword evidence="2" id="KW-0238">DNA-binding</keyword>
<proteinExistence type="predicted"/>
<dbReference type="InterPro" id="IPR000524">
    <property type="entry name" value="Tscrpt_reg_HTH_GntR"/>
</dbReference>
<comment type="caution">
    <text evidence="5">The sequence shown here is derived from an EMBL/GenBank/DDBJ whole genome shotgun (WGS) entry which is preliminary data.</text>
</comment>
<evidence type="ECO:0000313" key="6">
    <source>
        <dbReference type="EMBL" id="MBE6060951.1"/>
    </source>
</evidence>
<dbReference type="RefSeq" id="WP_035132342.1">
    <property type="nucleotide sequence ID" value="NZ_JBQHQR010000003.1"/>
</dbReference>
<dbReference type="STRING" id="318464.IO99_08740"/>
<keyword evidence="3" id="KW-0804">Transcription</keyword>
<dbReference type="Gene3D" id="1.10.10.10">
    <property type="entry name" value="Winged helix-like DNA-binding domain superfamily/Winged helix DNA-binding domain"/>
    <property type="match status" value="1"/>
</dbReference>
<dbReference type="GO" id="GO:0003677">
    <property type="term" value="F:DNA binding"/>
    <property type="evidence" value="ECO:0007669"/>
    <property type="project" value="UniProtKB-KW"/>
</dbReference>
<dbReference type="Proteomes" id="UP000768462">
    <property type="component" value="Unassembled WGS sequence"/>
</dbReference>
<dbReference type="EMBL" id="JPMD01000019">
    <property type="protein sequence ID" value="KEZ86704.1"/>
    <property type="molecule type" value="Genomic_DNA"/>
</dbReference>
<dbReference type="PANTHER" id="PTHR38445">
    <property type="entry name" value="HTH-TYPE TRANSCRIPTIONAL REPRESSOR YTRA"/>
    <property type="match status" value="1"/>
</dbReference>
<accession>A0A084JCM0</accession>
<evidence type="ECO:0000313" key="7">
    <source>
        <dbReference type="Proteomes" id="UP000028542"/>
    </source>
</evidence>
<dbReference type="PROSITE" id="PS50949">
    <property type="entry name" value="HTH_GNTR"/>
    <property type="match status" value="1"/>
</dbReference>
<gene>
    <name evidence="6" type="ORF">E7215_12370</name>
    <name evidence="5" type="ORF">IO99_08740</name>
</gene>
<dbReference type="CDD" id="cd07377">
    <property type="entry name" value="WHTH_GntR"/>
    <property type="match status" value="1"/>
</dbReference>
<dbReference type="SUPFAM" id="SSF46785">
    <property type="entry name" value="Winged helix' DNA-binding domain"/>
    <property type="match status" value="1"/>
</dbReference>
<organism evidence="5 7">
    <name type="scientific">Clostridium sulfidigenes</name>
    <dbReference type="NCBI Taxonomy" id="318464"/>
    <lineage>
        <taxon>Bacteria</taxon>
        <taxon>Bacillati</taxon>
        <taxon>Bacillota</taxon>
        <taxon>Clostridia</taxon>
        <taxon>Eubacteriales</taxon>
        <taxon>Clostridiaceae</taxon>
        <taxon>Clostridium</taxon>
    </lineage>
</organism>
<dbReference type="GO" id="GO:0003700">
    <property type="term" value="F:DNA-binding transcription factor activity"/>
    <property type="evidence" value="ECO:0007669"/>
    <property type="project" value="InterPro"/>
</dbReference>
<evidence type="ECO:0000256" key="2">
    <source>
        <dbReference type="ARBA" id="ARBA00023125"/>
    </source>
</evidence>
<reference evidence="5 7" key="1">
    <citation type="submission" date="2014-07" db="EMBL/GenBank/DDBJ databases">
        <title>Draft genome of Clostridium sulfidigenes 113A isolated from sediments associated with methane hydrate from Krishna Godavari basin.</title>
        <authorList>
            <person name="Honkalas V.S."/>
            <person name="Dabir A.P."/>
            <person name="Arora P."/>
            <person name="Dhakephalkar P.K."/>
        </authorList>
    </citation>
    <scope>NUCLEOTIDE SEQUENCE [LARGE SCALE GENOMIC DNA]</scope>
    <source>
        <strain evidence="5 7">113A</strain>
    </source>
</reference>
<feature type="domain" description="HTH gntR-type" evidence="4">
    <location>
        <begin position="11"/>
        <end position="79"/>
    </location>
</feature>
<dbReference type="EMBL" id="SVCM01000142">
    <property type="protein sequence ID" value="MBE6060951.1"/>
    <property type="molecule type" value="Genomic_DNA"/>
</dbReference>
<keyword evidence="7" id="KW-1185">Reference proteome</keyword>
<dbReference type="eggNOG" id="COG1725">
    <property type="taxonomic scope" value="Bacteria"/>
</dbReference>